<dbReference type="RefSeq" id="XP_066699609.1">
    <property type="nucleotide sequence ID" value="XM_066843497.1"/>
</dbReference>
<dbReference type="EMBL" id="JAQQWE010000005">
    <property type="protein sequence ID" value="KAK7951547.1"/>
    <property type="molecule type" value="Genomic_DNA"/>
</dbReference>
<sequence>MSSHKSITAHLLDHPDTAEMYKQATQCRFLELAGQGRLPKESLSQWLSQDRLYAQAYCRFIGGLISRVQLPISSATEASRTTPFRILLMLQTAMVGVTTELQFFEKTAVEYQLDLAAMEGGQEFEANKVTKACIDLFDSFTVEGGKGRSLLQGLVMLWALEKVYLDAWTFAKQQAAAAAAEALDGGALRNRFIPNWAGNQFRAFVGQIQECLDAYASEIEADDVDQAAMDAWREMLILEEGFWPRVQ</sequence>
<feature type="domain" description="Thiaminase-2/PQQC" evidence="1">
    <location>
        <begin position="15"/>
        <end position="245"/>
    </location>
</feature>
<dbReference type="PANTHER" id="PTHR41813:SF2">
    <property type="entry name" value="REGULATOR PAB1642, PUTATIVE (AFU_ORTHOLOGUE AFUA_3G11955)-RELATED"/>
    <property type="match status" value="1"/>
</dbReference>
<evidence type="ECO:0000313" key="2">
    <source>
        <dbReference type="EMBL" id="KAK7951547.1"/>
    </source>
</evidence>
<dbReference type="GeneID" id="92076559"/>
<reference evidence="2 3" key="1">
    <citation type="submission" date="2023-01" db="EMBL/GenBank/DDBJ databases">
        <title>Analysis of 21 Apiospora genomes using comparative genomics revels a genus with tremendous synthesis potential of carbohydrate active enzymes and secondary metabolites.</title>
        <authorList>
            <person name="Sorensen T."/>
        </authorList>
    </citation>
    <scope>NUCLEOTIDE SEQUENCE [LARGE SCALE GENOMIC DNA]</scope>
    <source>
        <strain evidence="2 3">CBS 24483</strain>
    </source>
</reference>
<dbReference type="InterPro" id="IPR004305">
    <property type="entry name" value="Thiaminase-2/PQQC"/>
</dbReference>
<keyword evidence="3" id="KW-1185">Reference proteome</keyword>
<dbReference type="SUPFAM" id="SSF48613">
    <property type="entry name" value="Heme oxygenase-like"/>
    <property type="match status" value="1"/>
</dbReference>
<accession>A0ABR1QC36</accession>
<organism evidence="2 3">
    <name type="scientific">Apiospora aurea</name>
    <dbReference type="NCBI Taxonomy" id="335848"/>
    <lineage>
        <taxon>Eukaryota</taxon>
        <taxon>Fungi</taxon>
        <taxon>Dikarya</taxon>
        <taxon>Ascomycota</taxon>
        <taxon>Pezizomycotina</taxon>
        <taxon>Sordariomycetes</taxon>
        <taxon>Xylariomycetidae</taxon>
        <taxon>Amphisphaeriales</taxon>
        <taxon>Apiosporaceae</taxon>
        <taxon>Apiospora</taxon>
    </lineage>
</organism>
<proteinExistence type="predicted"/>
<evidence type="ECO:0000313" key="3">
    <source>
        <dbReference type="Proteomes" id="UP001391051"/>
    </source>
</evidence>
<dbReference type="Pfam" id="PF03070">
    <property type="entry name" value="TENA_THI-4"/>
    <property type="match status" value="1"/>
</dbReference>
<gene>
    <name evidence="2" type="ORF">PG986_007275</name>
</gene>
<dbReference type="Proteomes" id="UP001391051">
    <property type="component" value="Unassembled WGS sequence"/>
</dbReference>
<dbReference type="InterPro" id="IPR016084">
    <property type="entry name" value="Haem_Oase-like_multi-hlx"/>
</dbReference>
<protein>
    <submittedName>
        <fullName evidence="2">Transcription regulator</fullName>
    </submittedName>
</protein>
<dbReference type="CDD" id="cd19357">
    <property type="entry name" value="TenA_E_At3g16990-like"/>
    <property type="match status" value="1"/>
</dbReference>
<name>A0ABR1QC36_9PEZI</name>
<dbReference type="Gene3D" id="1.20.910.10">
    <property type="entry name" value="Heme oxygenase-like"/>
    <property type="match status" value="1"/>
</dbReference>
<comment type="caution">
    <text evidence="2">The sequence shown here is derived from an EMBL/GenBank/DDBJ whole genome shotgun (WGS) entry which is preliminary data.</text>
</comment>
<dbReference type="InterPro" id="IPR053261">
    <property type="entry name" value="Polyketide-peptide_reg"/>
</dbReference>
<dbReference type="PANTHER" id="PTHR41813">
    <property type="entry name" value="REGULATOR PAB1642, PUTATIVE (AFU_ORTHOLOGUE AFUA_3G11955)-RELATED"/>
    <property type="match status" value="1"/>
</dbReference>
<evidence type="ECO:0000259" key="1">
    <source>
        <dbReference type="Pfam" id="PF03070"/>
    </source>
</evidence>